<dbReference type="OrthoDB" id="9775406at2"/>
<dbReference type="AlphaFoldDB" id="A0A2Z2NLI2"/>
<dbReference type="SUPFAM" id="SSF63829">
    <property type="entry name" value="Calcium-dependent phosphotriesterase"/>
    <property type="match status" value="1"/>
</dbReference>
<dbReference type="PANTHER" id="PTHR47572:SF4">
    <property type="entry name" value="LACTONASE DRP35"/>
    <property type="match status" value="1"/>
</dbReference>
<gene>
    <name evidence="4" type="primary">gnl_2</name>
    <name evidence="4" type="ORF">IMCC3135_09610</name>
</gene>
<evidence type="ECO:0000313" key="5">
    <source>
        <dbReference type="Proteomes" id="UP000250079"/>
    </source>
</evidence>
<dbReference type="Gene3D" id="2.120.10.30">
    <property type="entry name" value="TolB, C-terminal domain"/>
    <property type="match status" value="1"/>
</dbReference>
<name>A0A2Z2NLI2_9GAMM</name>
<evidence type="ECO:0000313" key="4">
    <source>
        <dbReference type="EMBL" id="ASJ72019.1"/>
    </source>
</evidence>
<dbReference type="GO" id="GO:0004341">
    <property type="term" value="F:gluconolactonase activity"/>
    <property type="evidence" value="ECO:0007669"/>
    <property type="project" value="UniProtKB-EC"/>
</dbReference>
<proteinExistence type="predicted"/>
<dbReference type="InterPro" id="IPR013658">
    <property type="entry name" value="SGL"/>
</dbReference>
<reference evidence="4 5" key="1">
    <citation type="submission" date="2016-12" db="EMBL/GenBank/DDBJ databases">
        <authorList>
            <person name="Song W.-J."/>
            <person name="Kurnit D.M."/>
        </authorList>
    </citation>
    <scope>NUCLEOTIDE SEQUENCE [LARGE SCALE GENOMIC DNA]</scope>
    <source>
        <strain evidence="4 5">IMCC3135</strain>
    </source>
</reference>
<dbReference type="RefSeq" id="WP_157735875.1">
    <property type="nucleotide sequence ID" value="NZ_CP018632.1"/>
</dbReference>
<evidence type="ECO:0000256" key="2">
    <source>
        <dbReference type="SAM" id="SignalP"/>
    </source>
</evidence>
<keyword evidence="2" id="KW-0732">Signal</keyword>
<accession>A0A2Z2NLI2</accession>
<protein>
    <submittedName>
        <fullName evidence="4">Gluconolactonase</fullName>
        <ecNumber evidence="4">3.1.1.17</ecNumber>
    </submittedName>
</protein>
<keyword evidence="1 4" id="KW-0378">Hydrolase</keyword>
<feature type="signal peptide" evidence="2">
    <location>
        <begin position="1"/>
        <end position="19"/>
    </location>
</feature>
<evidence type="ECO:0000256" key="1">
    <source>
        <dbReference type="ARBA" id="ARBA00022801"/>
    </source>
</evidence>
<dbReference type="InterPro" id="IPR011042">
    <property type="entry name" value="6-blade_b-propeller_TolB-like"/>
</dbReference>
<dbReference type="KEGG" id="gai:IMCC3135_09610"/>
<dbReference type="EC" id="3.1.1.17" evidence="4"/>
<feature type="domain" description="SMP-30/Gluconolactonase/LRE-like region" evidence="3">
    <location>
        <begin position="247"/>
        <end position="339"/>
    </location>
</feature>
<dbReference type="PROSITE" id="PS51257">
    <property type="entry name" value="PROKAR_LIPOPROTEIN"/>
    <property type="match status" value="1"/>
</dbReference>
<evidence type="ECO:0000259" key="3">
    <source>
        <dbReference type="Pfam" id="PF08450"/>
    </source>
</evidence>
<dbReference type="PANTHER" id="PTHR47572">
    <property type="entry name" value="LIPOPROTEIN-RELATED"/>
    <property type="match status" value="1"/>
</dbReference>
<dbReference type="Pfam" id="PF08450">
    <property type="entry name" value="SGL"/>
    <property type="match status" value="2"/>
</dbReference>
<dbReference type="Proteomes" id="UP000250079">
    <property type="component" value="Chromosome"/>
</dbReference>
<keyword evidence="5" id="KW-1185">Reference proteome</keyword>
<feature type="chain" id="PRO_5016407111" evidence="2">
    <location>
        <begin position="20"/>
        <end position="357"/>
    </location>
</feature>
<dbReference type="InterPro" id="IPR051262">
    <property type="entry name" value="SMP-30/CGR1_Lactonase"/>
</dbReference>
<feature type="domain" description="SMP-30/Gluconolactonase/LRE-like region" evidence="3">
    <location>
        <begin position="84"/>
        <end position="220"/>
    </location>
</feature>
<sequence>MKKPIVFTAVLGFSTACLAVEIPDYPAPTGDTTIVSAEAQVELVFSGGCAVAEGIAAGQDGMMYFSDVTFTDFCKDEAGVFPQGGHIWQYDPATDTSSIFLSPSNMSNGIEFDATGTMVFVQGPDSGGRRVMKKDMNTGRGFILTHLFEGREYNGPNDLTIDEAGRIYFSDPKYFGYEPMEQAQHSVFRIDPDGGVTRLLSDAGKVNGVLVSHDQKTLYVGAWDNGTMDFIRIPEGEGAMPAYIKATQAIYAYDLAPDGSVGARRTFLEMPFGAPDGFASDVDGNLYVTVRHEDPAKRGVYVYSQEGKEVAQILLPDTFPTNVAFGRGAASKMLYITASNSLFRVQLNKDGYQLPAK</sequence>
<dbReference type="EMBL" id="CP018632">
    <property type="protein sequence ID" value="ASJ72019.1"/>
    <property type="molecule type" value="Genomic_DNA"/>
</dbReference>
<organism evidence="4 5">
    <name type="scientific">Granulosicoccus antarcticus IMCC3135</name>
    <dbReference type="NCBI Taxonomy" id="1192854"/>
    <lineage>
        <taxon>Bacteria</taxon>
        <taxon>Pseudomonadati</taxon>
        <taxon>Pseudomonadota</taxon>
        <taxon>Gammaproteobacteria</taxon>
        <taxon>Chromatiales</taxon>
        <taxon>Granulosicoccaceae</taxon>
        <taxon>Granulosicoccus</taxon>
    </lineage>
</organism>